<evidence type="ECO:0000313" key="1">
    <source>
        <dbReference type="EMBL" id="KRZ11450.1"/>
    </source>
</evidence>
<accession>A0A0V1HLQ5</accession>
<keyword evidence="2" id="KW-1185">Reference proteome</keyword>
<dbReference type="EMBL" id="JYDP01000049">
    <property type="protein sequence ID" value="KRZ11450.1"/>
    <property type="molecule type" value="Genomic_DNA"/>
</dbReference>
<organism evidence="1 2">
    <name type="scientific">Trichinella zimbabwensis</name>
    <dbReference type="NCBI Taxonomy" id="268475"/>
    <lineage>
        <taxon>Eukaryota</taxon>
        <taxon>Metazoa</taxon>
        <taxon>Ecdysozoa</taxon>
        <taxon>Nematoda</taxon>
        <taxon>Enoplea</taxon>
        <taxon>Dorylaimia</taxon>
        <taxon>Trichinellida</taxon>
        <taxon>Trichinellidae</taxon>
        <taxon>Trichinella</taxon>
    </lineage>
</organism>
<name>A0A0V1HLQ5_9BILA</name>
<comment type="caution">
    <text evidence="1">The sequence shown here is derived from an EMBL/GenBank/DDBJ whole genome shotgun (WGS) entry which is preliminary data.</text>
</comment>
<protein>
    <submittedName>
        <fullName evidence="1">Uncharacterized protein</fullName>
    </submittedName>
</protein>
<gene>
    <name evidence="1" type="ORF">T11_15294</name>
</gene>
<dbReference type="AlphaFoldDB" id="A0A0V1HLQ5"/>
<sequence>MSASTRSQHAALMVQMSCLQTATAEGAEAHDYDAHIQTPNICVSPCKLSPDGHFADTSNTTYS</sequence>
<dbReference type="Proteomes" id="UP000055024">
    <property type="component" value="Unassembled WGS sequence"/>
</dbReference>
<reference evidence="1 2" key="1">
    <citation type="submission" date="2015-01" db="EMBL/GenBank/DDBJ databases">
        <title>Evolution of Trichinella species and genotypes.</title>
        <authorList>
            <person name="Korhonen P.K."/>
            <person name="Edoardo P."/>
            <person name="Giuseppe L.R."/>
            <person name="Gasser R.B."/>
        </authorList>
    </citation>
    <scope>NUCLEOTIDE SEQUENCE [LARGE SCALE GENOMIC DNA]</scope>
    <source>
        <strain evidence="1">ISS1029</strain>
    </source>
</reference>
<evidence type="ECO:0000313" key="2">
    <source>
        <dbReference type="Proteomes" id="UP000055024"/>
    </source>
</evidence>
<proteinExistence type="predicted"/>